<dbReference type="EC" id="7.2.2.10" evidence="2"/>
<evidence type="ECO:0000256" key="9">
    <source>
        <dbReference type="ARBA" id="ARBA00022840"/>
    </source>
</evidence>
<dbReference type="eggNOG" id="COG0474">
    <property type="taxonomic scope" value="Bacteria"/>
</dbReference>
<dbReference type="InterPro" id="IPR001757">
    <property type="entry name" value="P_typ_ATPase"/>
</dbReference>
<keyword evidence="17" id="KW-1185">Reference proteome</keyword>
<feature type="transmembrane region" description="Helical" evidence="14">
    <location>
        <begin position="364"/>
        <end position="393"/>
    </location>
</feature>
<evidence type="ECO:0000256" key="10">
    <source>
        <dbReference type="ARBA" id="ARBA00022842"/>
    </source>
</evidence>
<protein>
    <recommendedName>
        <fullName evidence="2">P-type Ca(2+) transporter</fullName>
        <ecNumber evidence="2">7.2.2.10</ecNumber>
    </recommendedName>
</protein>
<feature type="transmembrane region" description="Helical" evidence="14">
    <location>
        <begin position="951"/>
        <end position="971"/>
    </location>
</feature>
<feature type="domain" description="Cation-transporting P-type ATPase N-terminal" evidence="15">
    <location>
        <begin position="5"/>
        <end position="69"/>
    </location>
</feature>
<dbReference type="PANTHER" id="PTHR24093">
    <property type="entry name" value="CATION TRANSPORTING ATPASE"/>
    <property type="match status" value="1"/>
</dbReference>
<evidence type="ECO:0000256" key="2">
    <source>
        <dbReference type="ARBA" id="ARBA00012790"/>
    </source>
</evidence>
<dbReference type="GO" id="GO:0005886">
    <property type="term" value="C:plasma membrane"/>
    <property type="evidence" value="ECO:0007669"/>
    <property type="project" value="TreeGrafter"/>
</dbReference>
<dbReference type="SMART" id="SM00831">
    <property type="entry name" value="Cation_ATPase_N"/>
    <property type="match status" value="1"/>
</dbReference>
<dbReference type="GO" id="GO:0016887">
    <property type="term" value="F:ATP hydrolysis activity"/>
    <property type="evidence" value="ECO:0007669"/>
    <property type="project" value="InterPro"/>
</dbReference>
<dbReference type="PRINTS" id="PR00119">
    <property type="entry name" value="CATATPASE"/>
</dbReference>
<feature type="transmembrane region" description="Helical" evidence="14">
    <location>
        <begin position="244"/>
        <end position="266"/>
    </location>
</feature>
<dbReference type="SUPFAM" id="SSF81660">
    <property type="entry name" value="Metal cation-transporting ATPase, ATP-binding domain N"/>
    <property type="match status" value="1"/>
</dbReference>
<dbReference type="EMBL" id="DF820467">
    <property type="protein sequence ID" value="GAK58244.1"/>
    <property type="molecule type" value="Genomic_DNA"/>
</dbReference>
<dbReference type="Pfam" id="PF00122">
    <property type="entry name" value="E1-E2_ATPase"/>
    <property type="match status" value="1"/>
</dbReference>
<dbReference type="SUPFAM" id="SSF56784">
    <property type="entry name" value="HAD-like"/>
    <property type="match status" value="1"/>
</dbReference>
<keyword evidence="12" id="KW-0406">Ion transport</keyword>
<dbReference type="Pfam" id="PF00690">
    <property type="entry name" value="Cation_ATPase_N"/>
    <property type="match status" value="1"/>
</dbReference>
<dbReference type="AlphaFoldDB" id="A0A081C0Y9"/>
<dbReference type="HOGENOM" id="CLU_002360_9_0_0"/>
<feature type="transmembrane region" description="Helical" evidence="14">
    <location>
        <begin position="76"/>
        <end position="93"/>
    </location>
</feature>
<comment type="subcellular location">
    <subcellularLocation>
        <location evidence="1">Endomembrane system</location>
        <topology evidence="1">Multi-pass membrane protein</topology>
    </subcellularLocation>
</comment>
<dbReference type="InterPro" id="IPR018303">
    <property type="entry name" value="ATPase_P-typ_P_site"/>
</dbReference>
<keyword evidence="4" id="KW-0109">Calcium transport</keyword>
<dbReference type="PANTHER" id="PTHR24093:SF369">
    <property type="entry name" value="CALCIUM-TRANSPORTING ATPASE"/>
    <property type="match status" value="1"/>
</dbReference>
<evidence type="ECO:0000256" key="12">
    <source>
        <dbReference type="ARBA" id="ARBA00023065"/>
    </source>
</evidence>
<dbReference type="InterPro" id="IPR023299">
    <property type="entry name" value="ATPase_P-typ_cyto_dom_N"/>
</dbReference>
<evidence type="ECO:0000256" key="11">
    <source>
        <dbReference type="ARBA" id="ARBA00022989"/>
    </source>
</evidence>
<dbReference type="InterPro" id="IPR008250">
    <property type="entry name" value="ATPase_P-typ_transduc_dom_A_sf"/>
</dbReference>
<dbReference type="SFLD" id="SFLDS00003">
    <property type="entry name" value="Haloacid_Dehalogenase"/>
    <property type="match status" value="1"/>
</dbReference>
<feature type="transmembrane region" description="Helical" evidence="14">
    <location>
        <begin position="877"/>
        <end position="898"/>
    </location>
</feature>
<evidence type="ECO:0000259" key="15">
    <source>
        <dbReference type="SMART" id="SM00831"/>
    </source>
</evidence>
<keyword evidence="7" id="KW-0547">Nucleotide-binding</keyword>
<evidence type="ECO:0000256" key="8">
    <source>
        <dbReference type="ARBA" id="ARBA00022837"/>
    </source>
</evidence>
<evidence type="ECO:0000256" key="13">
    <source>
        <dbReference type="ARBA" id="ARBA00023136"/>
    </source>
</evidence>
<dbReference type="SUPFAM" id="SSF81665">
    <property type="entry name" value="Calcium ATPase, transmembrane domain M"/>
    <property type="match status" value="2"/>
</dbReference>
<keyword evidence="8" id="KW-0106">Calcium</keyword>
<dbReference type="InterPro" id="IPR044492">
    <property type="entry name" value="P_typ_ATPase_HD_dom"/>
</dbReference>
<evidence type="ECO:0000313" key="17">
    <source>
        <dbReference type="Proteomes" id="UP000030661"/>
    </source>
</evidence>
<feature type="transmembrane region" description="Helical" evidence="14">
    <location>
        <begin position="321"/>
        <end position="344"/>
    </location>
</feature>
<dbReference type="InterPro" id="IPR023298">
    <property type="entry name" value="ATPase_P-typ_TM_dom_sf"/>
</dbReference>
<feature type="transmembrane region" description="Helical" evidence="14">
    <location>
        <begin position="278"/>
        <end position="300"/>
    </location>
</feature>
<accession>A0A081C0Y9</accession>
<dbReference type="InterPro" id="IPR006068">
    <property type="entry name" value="ATPase_P-typ_cation-transptr_C"/>
</dbReference>
<keyword evidence="9" id="KW-0067">ATP-binding</keyword>
<dbReference type="GO" id="GO:0046872">
    <property type="term" value="F:metal ion binding"/>
    <property type="evidence" value="ECO:0007669"/>
    <property type="project" value="UniProtKB-KW"/>
</dbReference>
<evidence type="ECO:0000313" key="16">
    <source>
        <dbReference type="EMBL" id="GAK58244.1"/>
    </source>
</evidence>
<evidence type="ECO:0000256" key="5">
    <source>
        <dbReference type="ARBA" id="ARBA00022692"/>
    </source>
</evidence>
<dbReference type="SUPFAM" id="SSF81653">
    <property type="entry name" value="Calcium ATPase, transduction domain A"/>
    <property type="match status" value="1"/>
</dbReference>
<dbReference type="Proteomes" id="UP000030661">
    <property type="component" value="Unassembled WGS sequence"/>
</dbReference>
<keyword evidence="10" id="KW-0460">Magnesium</keyword>
<dbReference type="SFLD" id="SFLDF00027">
    <property type="entry name" value="p-type_atpase"/>
    <property type="match status" value="1"/>
</dbReference>
<dbReference type="InterPro" id="IPR059000">
    <property type="entry name" value="ATPase_P-type_domA"/>
</dbReference>
<dbReference type="NCBIfam" id="TIGR01517">
    <property type="entry name" value="ATPase-IIB_Ca"/>
    <property type="match status" value="1"/>
</dbReference>
<evidence type="ECO:0000256" key="6">
    <source>
        <dbReference type="ARBA" id="ARBA00022723"/>
    </source>
</evidence>
<keyword evidence="13 14" id="KW-0472">Membrane</keyword>
<dbReference type="STRING" id="1499967.U27_05217"/>
<evidence type="ECO:0000256" key="14">
    <source>
        <dbReference type="SAM" id="Phobius"/>
    </source>
</evidence>
<dbReference type="InterPro" id="IPR006408">
    <property type="entry name" value="P-type_ATPase_IIB"/>
</dbReference>
<dbReference type="PROSITE" id="PS00154">
    <property type="entry name" value="ATPASE_E1_E2"/>
    <property type="match status" value="1"/>
</dbReference>
<evidence type="ECO:0000256" key="1">
    <source>
        <dbReference type="ARBA" id="ARBA00004127"/>
    </source>
</evidence>
<keyword evidence="6" id="KW-0479">Metal-binding</keyword>
<keyword evidence="5 14" id="KW-0812">Transmembrane</keyword>
<evidence type="ECO:0000256" key="3">
    <source>
        <dbReference type="ARBA" id="ARBA00022448"/>
    </source>
</evidence>
<dbReference type="Gene3D" id="2.70.150.10">
    <property type="entry name" value="Calcium-transporting ATPase, cytoplasmic transduction domain A"/>
    <property type="match status" value="1"/>
</dbReference>
<feature type="transmembrane region" description="Helical" evidence="14">
    <location>
        <begin position="853"/>
        <end position="871"/>
    </location>
</feature>
<dbReference type="GO" id="GO:0005524">
    <property type="term" value="F:ATP binding"/>
    <property type="evidence" value="ECO:0007669"/>
    <property type="project" value="UniProtKB-KW"/>
</dbReference>
<feature type="transmembrane region" description="Helical" evidence="14">
    <location>
        <begin position="53"/>
        <end position="70"/>
    </location>
</feature>
<dbReference type="GO" id="GO:0012505">
    <property type="term" value="C:endomembrane system"/>
    <property type="evidence" value="ECO:0007669"/>
    <property type="project" value="UniProtKB-SubCell"/>
</dbReference>
<feature type="transmembrane region" description="Helical" evidence="14">
    <location>
        <begin position="919"/>
        <end position="939"/>
    </location>
</feature>
<sequence length="978" mass="108200">MAATTHKQLTLRFKGLTSAEVEASRQKYGSNILTPPERDPWWKLLLEKFDDPVIRILIIAAIIAVGVGIADGKYAEGIGIIIAIMLATTLAFLNEYKANKEFDILNQVNDEVPVKVIRDGNITTVPKKDLVVDDVALVELGEEIPADGQILEAVSFHVNEACLTGESVPVHKVSQEEVAMQPVEETAYTRDRLYRGTMVADGHGIMQISAVGDTTEVGKTARTAAEETEEQTPLNIQLERLSKLIGVAGFTVAALIYIALVIRDIFTGELQLSLHQWYFVGVLKIAVIVALVRVWLPIVYDGFELFGKELQAPDWLENDSLIGWAKTAGIGLGILILGTLFGYLVGLTPGTSESWLPAEIGRNFLTYFMIAVTIIVVAVPEGLAMSVTLSLAYSMRKMTAANNLVRRMHACETIGAATVICSDKTGTLTLNQMQVHEVSFPCLGGKSTLAKEQPTQKERLIIEAIAANTTAHLDRSSGTSVPLGNPTEGALLLWLENLGIDYVLQRDEFPVSYQWTFSTDRKYMATLGASPITNTNILHIKGAPEIILSHCTRILTPQGERTFREEEKAAIEAQLHGYQQRGMRTLAFAYHDAPADHTEIEEITRDMIWLGFVAIADPIRPEVPEAIRACRDAGIKVTIVTGDNSETAKEIARQIHLWEESDTDDRHLTGREFEQLSDKEAEQVVTNLKVLSRARPLDKMRLVKLLQKRKQVVAVTGDGTNDAPALNYANVGLSMGKTGTSVAKEASDIVLLDDSFSSIVKGVMWGRSLYENIQRFILFQLTINVAALGIALLGPFIGVKIPFTVTQMLWVNLIMDTFAALALATEPPHWDVMKRPPRDPHDFIVTKAMTKNILTVASAFLVFFVGLLIYIQRDGVVSTHELTVFFTIFVMCQFWNMFNARCLSLTHSAFDHLMENKGFVAIASAIFIGQIFIIQVGGTAFRTIPLSLQEWILIILGTSVVLWAGEVWRWMQRKKNEK</sequence>
<reference evidence="16" key="1">
    <citation type="journal article" date="2015" name="PeerJ">
        <title>First genomic representation of candidate bacterial phylum KSB3 points to enhanced environmental sensing as a trigger of wastewater bulking.</title>
        <authorList>
            <person name="Sekiguchi Y."/>
            <person name="Ohashi A."/>
            <person name="Parks D.H."/>
            <person name="Yamauchi T."/>
            <person name="Tyson G.W."/>
            <person name="Hugenholtz P."/>
        </authorList>
    </citation>
    <scope>NUCLEOTIDE SEQUENCE [LARGE SCALE GENOMIC DNA]</scope>
</reference>
<evidence type="ECO:0000256" key="4">
    <source>
        <dbReference type="ARBA" id="ARBA00022568"/>
    </source>
</evidence>
<feature type="transmembrane region" description="Helical" evidence="14">
    <location>
        <begin position="809"/>
        <end position="825"/>
    </location>
</feature>
<keyword evidence="3" id="KW-0813">Transport</keyword>
<dbReference type="Pfam" id="PF13246">
    <property type="entry name" value="Cation_ATPase"/>
    <property type="match status" value="1"/>
</dbReference>
<proteinExistence type="predicted"/>
<keyword evidence="11 14" id="KW-1133">Transmembrane helix</keyword>
<dbReference type="InterPro" id="IPR004014">
    <property type="entry name" value="ATPase_P-typ_cation-transptr_N"/>
</dbReference>
<name>A0A081C0Y9_VECG1</name>
<dbReference type="NCBIfam" id="TIGR01494">
    <property type="entry name" value="ATPase_P-type"/>
    <property type="match status" value="2"/>
</dbReference>
<dbReference type="FunFam" id="3.40.50.1000:FF:000129">
    <property type="entry name" value="Calcium-translocating P-type ATPase PMCA-type"/>
    <property type="match status" value="1"/>
</dbReference>
<dbReference type="SFLD" id="SFLDG00002">
    <property type="entry name" value="C1.7:_P-type_atpase_like"/>
    <property type="match status" value="1"/>
</dbReference>
<feature type="transmembrane region" description="Helical" evidence="14">
    <location>
        <begin position="776"/>
        <end position="797"/>
    </location>
</feature>
<organism evidence="16">
    <name type="scientific">Vecturithrix granuli</name>
    <dbReference type="NCBI Taxonomy" id="1499967"/>
    <lineage>
        <taxon>Bacteria</taxon>
        <taxon>Candidatus Moduliflexota</taxon>
        <taxon>Candidatus Vecturitrichia</taxon>
        <taxon>Candidatus Vecturitrichales</taxon>
        <taxon>Candidatus Vecturitrichaceae</taxon>
        <taxon>Candidatus Vecturithrix</taxon>
    </lineage>
</organism>
<dbReference type="PRINTS" id="PR00120">
    <property type="entry name" value="HATPASE"/>
</dbReference>
<dbReference type="InterPro" id="IPR036412">
    <property type="entry name" value="HAD-like_sf"/>
</dbReference>
<dbReference type="Gene3D" id="3.40.1110.10">
    <property type="entry name" value="Calcium-transporting ATPase, cytoplasmic domain N"/>
    <property type="match status" value="1"/>
</dbReference>
<dbReference type="Pfam" id="PF00689">
    <property type="entry name" value="Cation_ATPase_C"/>
    <property type="match status" value="1"/>
</dbReference>
<gene>
    <name evidence="16" type="ORF">U27_05217</name>
</gene>
<evidence type="ECO:0000256" key="7">
    <source>
        <dbReference type="ARBA" id="ARBA00022741"/>
    </source>
</evidence>
<dbReference type="Gene3D" id="1.20.1110.10">
    <property type="entry name" value="Calcium-transporting ATPase, transmembrane domain"/>
    <property type="match status" value="3"/>
</dbReference>
<dbReference type="GO" id="GO:0005388">
    <property type="term" value="F:P-type calcium transporter activity"/>
    <property type="evidence" value="ECO:0007669"/>
    <property type="project" value="UniProtKB-EC"/>
</dbReference>